<dbReference type="InterPro" id="IPR018502">
    <property type="entry name" value="Annexin_repeat"/>
</dbReference>
<reference evidence="8" key="1">
    <citation type="submission" date="2016-11" db="UniProtKB">
        <authorList>
            <consortium name="WormBaseParasite"/>
        </authorList>
    </citation>
    <scope>IDENTIFICATION</scope>
</reference>
<dbReference type="GO" id="GO:0005544">
    <property type="term" value="F:calcium-dependent phospholipid binding"/>
    <property type="evidence" value="ECO:0007669"/>
    <property type="project" value="UniProtKB-KW"/>
</dbReference>
<dbReference type="PROSITE" id="PS51897">
    <property type="entry name" value="ANNEXIN_2"/>
    <property type="match status" value="1"/>
</dbReference>
<evidence type="ECO:0000256" key="5">
    <source>
        <dbReference type="ARBA" id="ARBA00023302"/>
    </source>
</evidence>
<dbReference type="GO" id="GO:0005634">
    <property type="term" value="C:nucleus"/>
    <property type="evidence" value="ECO:0007669"/>
    <property type="project" value="TreeGrafter"/>
</dbReference>
<keyword evidence="4" id="KW-0041">Annexin</keyword>
<dbReference type="SUPFAM" id="SSF56672">
    <property type="entry name" value="DNA/RNA polymerases"/>
    <property type="match status" value="1"/>
</dbReference>
<evidence type="ECO:0000256" key="4">
    <source>
        <dbReference type="ARBA" id="ARBA00023216"/>
    </source>
</evidence>
<evidence type="ECO:0000313" key="7">
    <source>
        <dbReference type="Proteomes" id="UP000095280"/>
    </source>
</evidence>
<keyword evidence="5" id="KW-0111">Calcium/phospholipid-binding</keyword>
<dbReference type="InterPro" id="IPR000477">
    <property type="entry name" value="RT_dom"/>
</dbReference>
<evidence type="ECO:0000259" key="6">
    <source>
        <dbReference type="Pfam" id="PF00078"/>
    </source>
</evidence>
<dbReference type="SUPFAM" id="SSF47874">
    <property type="entry name" value="Annexin"/>
    <property type="match status" value="2"/>
</dbReference>
<dbReference type="PANTHER" id="PTHR10502">
    <property type="entry name" value="ANNEXIN"/>
    <property type="match status" value="1"/>
</dbReference>
<dbReference type="PRINTS" id="PR00196">
    <property type="entry name" value="ANNEXIN"/>
</dbReference>
<proteinExistence type="inferred from homology"/>
<dbReference type="GO" id="GO:0001786">
    <property type="term" value="F:phosphatidylserine binding"/>
    <property type="evidence" value="ECO:0007669"/>
    <property type="project" value="TreeGrafter"/>
</dbReference>
<dbReference type="InterPro" id="IPR043502">
    <property type="entry name" value="DNA/RNA_pol_sf"/>
</dbReference>
<accession>A0A1I8GME3</accession>
<dbReference type="Pfam" id="PF00191">
    <property type="entry name" value="Annexin"/>
    <property type="match status" value="2"/>
</dbReference>
<evidence type="ECO:0000256" key="1">
    <source>
        <dbReference type="ARBA" id="ARBA00007831"/>
    </source>
</evidence>
<dbReference type="AlphaFoldDB" id="A0A1I8GME3"/>
<dbReference type="WBParaSite" id="maker-uti_cns_0002432-snap-gene-0.2-mRNA-1">
    <property type="protein sequence ID" value="maker-uti_cns_0002432-snap-gene-0.2-mRNA-1"/>
    <property type="gene ID" value="maker-uti_cns_0002432-snap-gene-0.2"/>
</dbReference>
<organism evidence="7 8">
    <name type="scientific">Macrostomum lignano</name>
    <dbReference type="NCBI Taxonomy" id="282301"/>
    <lineage>
        <taxon>Eukaryota</taxon>
        <taxon>Metazoa</taxon>
        <taxon>Spiralia</taxon>
        <taxon>Lophotrochozoa</taxon>
        <taxon>Platyhelminthes</taxon>
        <taxon>Rhabditophora</taxon>
        <taxon>Macrostomorpha</taxon>
        <taxon>Macrostomida</taxon>
        <taxon>Macrostomidae</taxon>
        <taxon>Macrostomum</taxon>
    </lineage>
</organism>
<dbReference type="Gene3D" id="1.10.220.10">
    <property type="entry name" value="Annexin"/>
    <property type="match status" value="2"/>
</dbReference>
<keyword evidence="7" id="KW-1185">Reference proteome</keyword>
<dbReference type="InterPro" id="IPR037104">
    <property type="entry name" value="Annexin_sf"/>
</dbReference>
<dbReference type="Proteomes" id="UP000095280">
    <property type="component" value="Unplaced"/>
</dbReference>
<evidence type="ECO:0000256" key="3">
    <source>
        <dbReference type="ARBA" id="ARBA00022837"/>
    </source>
</evidence>
<dbReference type="GO" id="GO:0005509">
    <property type="term" value="F:calcium ion binding"/>
    <property type="evidence" value="ECO:0007669"/>
    <property type="project" value="InterPro"/>
</dbReference>
<evidence type="ECO:0000313" key="8">
    <source>
        <dbReference type="WBParaSite" id="maker-uti_cns_0002432-snap-gene-0.2-mRNA-1"/>
    </source>
</evidence>
<dbReference type="Pfam" id="PF00078">
    <property type="entry name" value="RVT_1"/>
    <property type="match status" value="1"/>
</dbReference>
<dbReference type="GO" id="GO:0005737">
    <property type="term" value="C:cytoplasm"/>
    <property type="evidence" value="ECO:0007669"/>
    <property type="project" value="TreeGrafter"/>
</dbReference>
<dbReference type="GO" id="GO:0012506">
    <property type="term" value="C:vesicle membrane"/>
    <property type="evidence" value="ECO:0007669"/>
    <property type="project" value="TreeGrafter"/>
</dbReference>
<name>A0A1I8GME3_9PLAT</name>
<protein>
    <submittedName>
        <fullName evidence="8">Reverse transcriptase domain-containing protein</fullName>
    </submittedName>
</protein>
<keyword evidence="3" id="KW-0106">Calcium</keyword>
<feature type="domain" description="Reverse transcriptase" evidence="6">
    <location>
        <begin position="260"/>
        <end position="373"/>
    </location>
</feature>
<evidence type="ECO:0000256" key="2">
    <source>
        <dbReference type="ARBA" id="ARBA00022737"/>
    </source>
</evidence>
<dbReference type="GO" id="GO:0005886">
    <property type="term" value="C:plasma membrane"/>
    <property type="evidence" value="ECO:0007669"/>
    <property type="project" value="TreeGrafter"/>
</dbReference>
<dbReference type="InterPro" id="IPR001464">
    <property type="entry name" value="Annexin"/>
</dbReference>
<sequence length="819" mass="91491">VRKAVHTARLFTSGPSGSDGPDGVKWLKRLRDEDAIIHHAVATRCIAQRQRLKDMFKTMYDRDLIEDIRSELSGDFREAVMACFVAPAVYDACSMKEAIYGAGTDEQALIEIMTRTNAQIRAMKDAYEDDENVASPNRKASKTLLEADIRGDTSGTFKKLLCLHVAVRKAKECKWRQFCNELDQDRPTSRLVKALTMDKMSKLAMIKKDDGSLTKDPEEVLQHMLSTFFPRVPTARPEPNHSMDGATLAAGIVTEDLIARAGGPQGGVLTPTLWNLVMDALLSDSRSDPVFKVGYADDVTAIVAGPSPSTLRDLMQSFIRKAESWANDNGLELSEPKTVAIMFTSRLRWNIRPLQLYGRDIAFAHQTRCLGVTLDHRLNWSFHSVYRLICNATRSTPFAGMGAFLNLPPLDLFVRGEAARTTRHLIDAGVKFIYMRAPAKRNLVPHSDLCLNFLNECQANRVFTDGIASTLNLRQRYSVAIDSRDNINDQWNLGELHCYTDGSKQSANTGFGVGIFLNGRVIATHAQYTGVNSSVFQNEVLAISSCTAELLATGVTAWIRTQHRSTWANRTNCRQSRGTVPQPSHQLRKLLLRLSRRDIRAATMTLSGHGCFSRHQYLQGNATNATCSFCNSGDETAEHFVSICPAFTRARLTYLGPHTSITEACKPENFNQLMRYLRATRRAELSFPESTIAAGDTGMKPGGCYEINREKLEQSVEELIANDKPTGIFEVNYKKLVDGPKSPPHSSPFRFPSARDILNSIDRETSGDYKPALRSILMKIRCRPMYFAKRLRDSKKGLGKDDKTKIRVVVSRSETRTTI</sequence>
<dbReference type="SMART" id="SM00335">
    <property type="entry name" value="ANX"/>
    <property type="match status" value="2"/>
</dbReference>
<comment type="similarity">
    <text evidence="1">Belongs to the annexin family.</text>
</comment>
<dbReference type="PANTHER" id="PTHR10502:SF239">
    <property type="entry name" value="ANNEXIN A7"/>
    <property type="match status" value="1"/>
</dbReference>
<keyword evidence="2" id="KW-0677">Repeat</keyword>